<gene>
    <name evidence="1" type="ORF">JEU22_01890</name>
</gene>
<organism evidence="1 2">
    <name type="scientific">Pseudomonas putida</name>
    <name type="common">Arthrobacter siderocapsulatus</name>
    <dbReference type="NCBI Taxonomy" id="303"/>
    <lineage>
        <taxon>Bacteria</taxon>
        <taxon>Pseudomonadati</taxon>
        <taxon>Pseudomonadota</taxon>
        <taxon>Gammaproteobacteria</taxon>
        <taxon>Pseudomonadales</taxon>
        <taxon>Pseudomonadaceae</taxon>
        <taxon>Pseudomonas</taxon>
    </lineage>
</organism>
<dbReference type="AlphaFoldDB" id="A0A8I1JHG3"/>
<evidence type="ECO:0000313" key="2">
    <source>
        <dbReference type="Proteomes" id="UP000637061"/>
    </source>
</evidence>
<accession>A0A8I1JHG3</accession>
<proteinExistence type="predicted"/>
<dbReference type="EMBL" id="JAEHTE010000001">
    <property type="protein sequence ID" value="MBI6882651.1"/>
    <property type="molecule type" value="Genomic_DNA"/>
</dbReference>
<sequence length="94" mass="10810">MKYPRGRMPYPKSGQIKVGWAAERGDEPGLIYCRKGPAEMSRDTLMLTQFFQQLEGRFGRTLEQELIERGYDISTFRFSIEKLPEPDAPEAPTP</sequence>
<name>A0A8I1JHG3_PSEPU</name>
<comment type="caution">
    <text evidence="1">The sequence shown here is derived from an EMBL/GenBank/DDBJ whole genome shotgun (WGS) entry which is preliminary data.</text>
</comment>
<evidence type="ECO:0000313" key="1">
    <source>
        <dbReference type="EMBL" id="MBI6882651.1"/>
    </source>
</evidence>
<dbReference type="Proteomes" id="UP000637061">
    <property type="component" value="Unassembled WGS sequence"/>
</dbReference>
<protein>
    <submittedName>
        <fullName evidence="1">Uncharacterized protein</fullName>
    </submittedName>
</protein>
<reference evidence="1" key="1">
    <citation type="submission" date="2020-12" db="EMBL/GenBank/DDBJ databases">
        <title>Enhanced detection system for hospital associated transmission using whole genome sequencing surveillance.</title>
        <authorList>
            <person name="Harrison L.H."/>
            <person name="Van Tyne D."/>
            <person name="Marsh J.W."/>
            <person name="Griffith M.P."/>
            <person name="Snyder D.J."/>
            <person name="Cooper V.S."/>
            <person name="Mustapha M."/>
        </authorList>
    </citation>
    <scope>NUCLEOTIDE SEQUENCE</scope>
    <source>
        <strain evidence="1">PSB00042</strain>
    </source>
</reference>
<dbReference type="RefSeq" id="WP_198746262.1">
    <property type="nucleotide sequence ID" value="NZ_JAEHTE010000001.1"/>
</dbReference>